<evidence type="ECO:0000256" key="2">
    <source>
        <dbReference type="ARBA" id="ARBA00007783"/>
    </source>
</evidence>
<evidence type="ECO:0000259" key="12">
    <source>
        <dbReference type="PROSITE" id="PS51012"/>
    </source>
</evidence>
<reference evidence="13 14" key="1">
    <citation type="journal article" date="2017" name="Front. Microbiol.">
        <title>Genomics reveals a unique clone of Burkholderia cenocepacia harbouring an actively excising novel genomic island.</title>
        <authorList>
            <person name="Patil P."/>
            <person name="Mali S."/>
            <person name="Midha S."/>
            <person name="Gautam V."/>
            <person name="Dash L."/>
            <person name="Kumar S."/>
            <person name="Shastri J."/>
            <person name="Singhal L."/>
            <person name="Patil P.B."/>
        </authorList>
    </citation>
    <scope>NUCLEOTIDE SEQUENCE [LARGE SCALE GENOMIC DNA]</scope>
    <source>
        <strain evidence="13 14">BC-19</strain>
    </source>
</reference>
<evidence type="ECO:0000256" key="1">
    <source>
        <dbReference type="ARBA" id="ARBA00004651"/>
    </source>
</evidence>
<evidence type="ECO:0000256" key="10">
    <source>
        <dbReference type="ARBA" id="ARBA00023136"/>
    </source>
</evidence>
<evidence type="ECO:0000256" key="8">
    <source>
        <dbReference type="ARBA" id="ARBA00022989"/>
    </source>
</evidence>
<dbReference type="RefSeq" id="WP_080323903.1">
    <property type="nucleotide sequence ID" value="NZ_JAUJPX010000007.1"/>
</dbReference>
<sequence>MTADYRPPTFREQLGIQVRVVWALIMREMITRFGREGLGVLWIMAEPAMFVVGVMVIFSNTETTAKYPVAEYLAVSYPTLLFWRNATNRVIKAIDFNRALLHYKPILPMDILYSRIILEFAGATASFLVLFVVLIVIGICQIPADPLTMILGYFLVIWFSFDFVLIMAALSELSESIERVSHVILYLMMPVSGVFLPTYVLPPRLAEMMTYFPLIDAVEYFHHGYYGDRMPTLYHIDYTVFALSFFTLFALSLVHYAIRRVQLN</sequence>
<accession>A0ABD4U9L8</accession>
<keyword evidence="3 11" id="KW-0813">Transport</keyword>
<evidence type="ECO:0000256" key="3">
    <source>
        <dbReference type="ARBA" id="ARBA00022448"/>
    </source>
</evidence>
<dbReference type="PANTHER" id="PTHR30413">
    <property type="entry name" value="INNER MEMBRANE TRANSPORT PERMEASE"/>
    <property type="match status" value="1"/>
</dbReference>
<feature type="transmembrane region" description="Helical" evidence="11">
    <location>
        <begin position="116"/>
        <end position="144"/>
    </location>
</feature>
<comment type="similarity">
    <text evidence="2 11">Belongs to the ABC-2 integral membrane protein family.</text>
</comment>
<feature type="transmembrane region" description="Helical" evidence="11">
    <location>
        <begin position="39"/>
        <end position="58"/>
    </location>
</feature>
<keyword evidence="8 11" id="KW-1133">Transmembrane helix</keyword>
<keyword evidence="7" id="KW-0972">Capsule biogenesis/degradation</keyword>
<dbReference type="Pfam" id="PF01061">
    <property type="entry name" value="ABC2_membrane"/>
    <property type="match status" value="1"/>
</dbReference>
<dbReference type="PRINTS" id="PR00164">
    <property type="entry name" value="ABC2TRNSPORT"/>
</dbReference>
<gene>
    <name evidence="13" type="ORF">UE95_007495</name>
</gene>
<evidence type="ECO:0000256" key="11">
    <source>
        <dbReference type="RuleBase" id="RU361157"/>
    </source>
</evidence>
<keyword evidence="9" id="KW-0625">Polysaccharide transport</keyword>
<feature type="transmembrane region" description="Helical" evidence="11">
    <location>
        <begin position="238"/>
        <end position="258"/>
    </location>
</feature>
<evidence type="ECO:0000256" key="5">
    <source>
        <dbReference type="ARBA" id="ARBA00022597"/>
    </source>
</evidence>
<dbReference type="EMBL" id="JYMX02000004">
    <property type="protein sequence ID" value="MCW3711130.1"/>
    <property type="molecule type" value="Genomic_DNA"/>
</dbReference>
<dbReference type="GO" id="GO:0005886">
    <property type="term" value="C:plasma membrane"/>
    <property type="evidence" value="ECO:0007669"/>
    <property type="project" value="UniProtKB-SubCell"/>
</dbReference>
<comment type="caution">
    <text evidence="11">Lacks conserved residue(s) required for the propagation of feature annotation.</text>
</comment>
<comment type="caution">
    <text evidence="13">The sequence shown here is derived from an EMBL/GenBank/DDBJ whole genome shotgun (WGS) entry which is preliminary data.</text>
</comment>
<name>A0ABD4U9L8_9BURK</name>
<dbReference type="InterPro" id="IPR013525">
    <property type="entry name" value="ABC2_TM"/>
</dbReference>
<organism evidence="13 14">
    <name type="scientific">Burkholderia cenocepacia</name>
    <dbReference type="NCBI Taxonomy" id="95486"/>
    <lineage>
        <taxon>Bacteria</taxon>
        <taxon>Pseudomonadati</taxon>
        <taxon>Pseudomonadota</taxon>
        <taxon>Betaproteobacteria</taxon>
        <taxon>Burkholderiales</taxon>
        <taxon>Burkholderiaceae</taxon>
        <taxon>Burkholderia</taxon>
        <taxon>Burkholderia cepacia complex</taxon>
    </lineage>
</organism>
<evidence type="ECO:0000256" key="6">
    <source>
        <dbReference type="ARBA" id="ARBA00022692"/>
    </source>
</evidence>
<keyword evidence="4 11" id="KW-1003">Cell membrane</keyword>
<evidence type="ECO:0000313" key="14">
    <source>
        <dbReference type="Proteomes" id="UP000191686"/>
    </source>
</evidence>
<proteinExistence type="inferred from homology"/>
<evidence type="ECO:0000256" key="9">
    <source>
        <dbReference type="ARBA" id="ARBA00023047"/>
    </source>
</evidence>
<dbReference type="InterPro" id="IPR000412">
    <property type="entry name" value="ABC_2_transport"/>
</dbReference>
<dbReference type="GO" id="GO:0015774">
    <property type="term" value="P:polysaccharide transport"/>
    <property type="evidence" value="ECO:0007669"/>
    <property type="project" value="UniProtKB-KW"/>
</dbReference>
<dbReference type="PANTHER" id="PTHR30413:SF10">
    <property type="entry name" value="CAPSULE POLYSACCHARIDE EXPORT INNER-MEMBRANE PROTEIN CTRC"/>
    <property type="match status" value="1"/>
</dbReference>
<dbReference type="AlphaFoldDB" id="A0ABD4U9L8"/>
<dbReference type="Proteomes" id="UP000191686">
    <property type="component" value="Unassembled WGS sequence"/>
</dbReference>
<evidence type="ECO:0000256" key="4">
    <source>
        <dbReference type="ARBA" id="ARBA00022475"/>
    </source>
</evidence>
<dbReference type="InterPro" id="IPR047817">
    <property type="entry name" value="ABC2_TM_bact-type"/>
</dbReference>
<feature type="transmembrane region" description="Helical" evidence="11">
    <location>
        <begin position="183"/>
        <end position="201"/>
    </location>
</feature>
<evidence type="ECO:0000256" key="7">
    <source>
        <dbReference type="ARBA" id="ARBA00022903"/>
    </source>
</evidence>
<feature type="transmembrane region" description="Helical" evidence="11">
    <location>
        <begin position="150"/>
        <end position="171"/>
    </location>
</feature>
<dbReference type="PROSITE" id="PS51012">
    <property type="entry name" value="ABC_TM2"/>
    <property type="match status" value="1"/>
</dbReference>
<comment type="subcellular location">
    <subcellularLocation>
        <location evidence="11">Cell inner membrane</location>
        <topology evidence="11">Multi-pass membrane protein</topology>
    </subcellularLocation>
    <subcellularLocation>
        <location evidence="1">Cell membrane</location>
        <topology evidence="1">Multi-pass membrane protein</topology>
    </subcellularLocation>
</comment>
<keyword evidence="5" id="KW-0762">Sugar transport</keyword>
<keyword evidence="10 11" id="KW-0472">Membrane</keyword>
<protein>
    <recommendedName>
        <fullName evidence="11">Transport permease protein</fullName>
    </recommendedName>
</protein>
<keyword evidence="6 11" id="KW-0812">Transmembrane</keyword>
<feature type="domain" description="ABC transmembrane type-2" evidence="12">
    <location>
        <begin position="38"/>
        <end position="261"/>
    </location>
</feature>
<reference evidence="13 14" key="2">
    <citation type="journal article" date="2017" name="Front. Microbiol.">
        <title>Genomics Reveals a Unique Clone of Burkholderia cenocepacia Harboring an Actively Excising Novel Genomic Island.</title>
        <authorList>
            <person name="Patil P.P."/>
            <person name="Mali S."/>
            <person name="Midha S."/>
            <person name="Gautam V."/>
            <person name="Dash L."/>
            <person name="Kumar S."/>
            <person name="Shastri J."/>
            <person name="Singhal L."/>
            <person name="Patil P.B."/>
        </authorList>
    </citation>
    <scope>NUCLEOTIDE SEQUENCE [LARGE SCALE GENOMIC DNA]</scope>
    <source>
        <strain evidence="13 14">BC-19</strain>
    </source>
</reference>
<evidence type="ECO:0000313" key="13">
    <source>
        <dbReference type="EMBL" id="MCW3711130.1"/>
    </source>
</evidence>